<dbReference type="AlphaFoldDB" id="A0A834TQP7"/>
<protein>
    <submittedName>
        <fullName evidence="2">CRIB domain-containing protein RIC1-like isoform X1</fullName>
    </submittedName>
</protein>
<dbReference type="EMBL" id="JAAIUW010000006">
    <property type="protein sequence ID" value="KAF7825356.1"/>
    <property type="molecule type" value="Genomic_DNA"/>
</dbReference>
<organism evidence="2 3">
    <name type="scientific">Senna tora</name>
    <dbReference type="NCBI Taxonomy" id="362788"/>
    <lineage>
        <taxon>Eukaryota</taxon>
        <taxon>Viridiplantae</taxon>
        <taxon>Streptophyta</taxon>
        <taxon>Embryophyta</taxon>
        <taxon>Tracheophyta</taxon>
        <taxon>Spermatophyta</taxon>
        <taxon>Magnoliopsida</taxon>
        <taxon>eudicotyledons</taxon>
        <taxon>Gunneridae</taxon>
        <taxon>Pentapetalae</taxon>
        <taxon>rosids</taxon>
        <taxon>fabids</taxon>
        <taxon>Fabales</taxon>
        <taxon>Fabaceae</taxon>
        <taxon>Caesalpinioideae</taxon>
        <taxon>Cassia clade</taxon>
        <taxon>Senna</taxon>
    </lineage>
</organism>
<dbReference type="Proteomes" id="UP000634136">
    <property type="component" value="Unassembled WGS sequence"/>
</dbReference>
<dbReference type="OrthoDB" id="10250105at2759"/>
<dbReference type="PANTHER" id="PTHR46325:SF20">
    <property type="entry name" value="CRIB DOMAIN-CONTAINING PROTEIN RIC10"/>
    <property type="match status" value="1"/>
</dbReference>
<evidence type="ECO:0000313" key="3">
    <source>
        <dbReference type="Proteomes" id="UP000634136"/>
    </source>
</evidence>
<dbReference type="PROSITE" id="PS50108">
    <property type="entry name" value="CRIB"/>
    <property type="match status" value="1"/>
</dbReference>
<name>A0A834TQP7_9FABA</name>
<comment type="caution">
    <text evidence="2">The sequence shown here is derived from an EMBL/GenBank/DDBJ whole genome shotgun (WGS) entry which is preliminary data.</text>
</comment>
<feature type="domain" description="CRIB" evidence="1">
    <location>
        <begin position="100"/>
        <end position="113"/>
    </location>
</feature>
<reference evidence="2" key="1">
    <citation type="submission" date="2020-09" db="EMBL/GenBank/DDBJ databases">
        <title>Genome-Enabled Discovery of Anthraquinone Biosynthesis in Senna tora.</title>
        <authorList>
            <person name="Kang S.-H."/>
            <person name="Pandey R.P."/>
            <person name="Lee C.-M."/>
            <person name="Sim J.-S."/>
            <person name="Jeong J.-T."/>
            <person name="Choi B.-S."/>
            <person name="Jung M."/>
            <person name="Ginzburg D."/>
            <person name="Zhao K."/>
            <person name="Won S.Y."/>
            <person name="Oh T.-J."/>
            <person name="Yu Y."/>
            <person name="Kim N.-H."/>
            <person name="Lee O.R."/>
            <person name="Lee T.-H."/>
            <person name="Bashyal P."/>
            <person name="Kim T.-S."/>
            <person name="Lee W.-H."/>
            <person name="Kawkins C."/>
            <person name="Kim C.-K."/>
            <person name="Kim J.S."/>
            <person name="Ahn B.O."/>
            <person name="Rhee S.Y."/>
            <person name="Sohng J.K."/>
        </authorList>
    </citation>
    <scope>NUCLEOTIDE SEQUENCE</scope>
    <source>
        <tissue evidence="2">Leaf</tissue>
    </source>
</reference>
<evidence type="ECO:0000313" key="2">
    <source>
        <dbReference type="EMBL" id="KAF7825356.1"/>
    </source>
</evidence>
<gene>
    <name evidence="2" type="ORF">G2W53_016520</name>
</gene>
<dbReference type="PANTHER" id="PTHR46325">
    <property type="entry name" value="CRIB DOMAIN-CONTAINING PROTEIN RIC8"/>
    <property type="match status" value="1"/>
</dbReference>
<proteinExistence type="predicted"/>
<dbReference type="InterPro" id="IPR000095">
    <property type="entry name" value="CRIB_dom"/>
</dbReference>
<sequence>MLPSATTKQLLSLWSSTREPRKHFSEVETKRYCTELAKVRAELEPWEKDLIEHKRKLEVASTENKLLHEKVREISYMKTSLDEEVMALLQDEKEEDEIKIGFPTDVKHVAHIGMDGPSANAPSWLNIYMLRLVGTTWLRDNSNHISFY</sequence>
<accession>A0A834TQP7</accession>
<dbReference type="CDD" id="cd00132">
    <property type="entry name" value="CRIB"/>
    <property type="match status" value="1"/>
</dbReference>
<keyword evidence="3" id="KW-1185">Reference proteome</keyword>
<evidence type="ECO:0000259" key="1">
    <source>
        <dbReference type="PROSITE" id="PS50108"/>
    </source>
</evidence>